<dbReference type="GO" id="GO:0005739">
    <property type="term" value="C:mitochondrion"/>
    <property type="evidence" value="ECO:0007669"/>
    <property type="project" value="TreeGrafter"/>
</dbReference>
<evidence type="ECO:0000259" key="9">
    <source>
        <dbReference type="Pfam" id="PF21985"/>
    </source>
</evidence>
<dbReference type="InterPro" id="IPR049470">
    <property type="entry name" value="TRM61_C"/>
</dbReference>
<evidence type="ECO:0000256" key="4">
    <source>
        <dbReference type="ARBA" id="ARBA00022691"/>
    </source>
</evidence>
<keyword evidence="3" id="KW-0808">Transferase</keyword>
<dbReference type="Ensembl" id="ENSDNVT00000028639.1">
    <property type="protein sequence ID" value="ENSDNVP00000023711.1"/>
    <property type="gene ID" value="ENSDNVG00000016475.1"/>
</dbReference>
<feature type="region of interest" description="Disordered" evidence="7">
    <location>
        <begin position="1"/>
        <end position="64"/>
    </location>
</feature>
<evidence type="ECO:0000313" key="10">
    <source>
        <dbReference type="Ensembl" id="ENSDNVP00000023711.1"/>
    </source>
</evidence>
<dbReference type="FunFam" id="3.10.330.20:FF:000003">
    <property type="entry name" value="tRNA (Adenine(58)-N(1))-methyltransferase, mitochondrial isoform X1"/>
    <property type="match status" value="1"/>
</dbReference>
<feature type="compositionally biased region" description="Basic residues" evidence="7">
    <location>
        <begin position="46"/>
        <end position="60"/>
    </location>
</feature>
<proteinExistence type="predicted"/>
<evidence type="ECO:0000313" key="11">
    <source>
        <dbReference type="Proteomes" id="UP000694423"/>
    </source>
</evidence>
<dbReference type="Pfam" id="PF08704">
    <property type="entry name" value="GCD14"/>
    <property type="match status" value="1"/>
</dbReference>
<name>A0A8C4KL91_DRONO</name>
<organism evidence="10 11">
    <name type="scientific">Dromaius novaehollandiae</name>
    <name type="common">Emu</name>
    <dbReference type="NCBI Taxonomy" id="8790"/>
    <lineage>
        <taxon>Eukaryota</taxon>
        <taxon>Metazoa</taxon>
        <taxon>Chordata</taxon>
        <taxon>Craniata</taxon>
        <taxon>Vertebrata</taxon>
        <taxon>Euteleostomi</taxon>
        <taxon>Archelosauria</taxon>
        <taxon>Archosauria</taxon>
        <taxon>Dinosauria</taxon>
        <taxon>Saurischia</taxon>
        <taxon>Theropoda</taxon>
        <taxon>Coelurosauria</taxon>
        <taxon>Aves</taxon>
        <taxon>Palaeognathae</taxon>
        <taxon>Casuariiformes</taxon>
        <taxon>Dromaiidae</taxon>
        <taxon>Dromaius</taxon>
    </lineage>
</organism>
<keyword evidence="11" id="KW-1185">Reference proteome</keyword>
<dbReference type="Proteomes" id="UP000694423">
    <property type="component" value="Unplaced"/>
</dbReference>
<accession>A0A8C4KL91</accession>
<keyword evidence="5" id="KW-0819">tRNA processing</keyword>
<dbReference type="InterPro" id="IPR054151">
    <property type="entry name" value="TR61B_FKBP-like"/>
</dbReference>
<reference evidence="10" key="1">
    <citation type="submission" date="2025-08" db="UniProtKB">
        <authorList>
            <consortium name="Ensembl"/>
        </authorList>
    </citation>
    <scope>IDENTIFICATION</scope>
</reference>
<evidence type="ECO:0000256" key="1">
    <source>
        <dbReference type="ARBA" id="ARBA00012796"/>
    </source>
</evidence>
<evidence type="ECO:0000256" key="5">
    <source>
        <dbReference type="ARBA" id="ARBA00022694"/>
    </source>
</evidence>
<dbReference type="CDD" id="cd02440">
    <property type="entry name" value="AdoMet_MTases"/>
    <property type="match status" value="1"/>
</dbReference>
<dbReference type="SMR" id="A0A8C4KL91"/>
<dbReference type="InterPro" id="IPR014816">
    <property type="entry name" value="tRNA_MeTrfase_Gcd14"/>
</dbReference>
<evidence type="ECO:0000256" key="6">
    <source>
        <dbReference type="ARBA" id="ARBA00048481"/>
    </source>
</evidence>
<dbReference type="AlphaFoldDB" id="A0A8C4KL91"/>
<dbReference type="Gene3D" id="3.10.330.20">
    <property type="match status" value="1"/>
</dbReference>
<evidence type="ECO:0000259" key="8">
    <source>
        <dbReference type="Pfam" id="PF08704"/>
    </source>
</evidence>
<dbReference type="GO" id="GO:0160107">
    <property type="term" value="F:tRNA (adenine(58)-N1)-methyltransferase activity"/>
    <property type="evidence" value="ECO:0007669"/>
    <property type="project" value="UniProtKB-EC"/>
</dbReference>
<feature type="domain" description="TR61B FKBP-like" evidence="9">
    <location>
        <begin position="67"/>
        <end position="118"/>
    </location>
</feature>
<dbReference type="Gene3D" id="3.40.50.150">
    <property type="entry name" value="Vaccinia Virus protein VP39"/>
    <property type="match status" value="1"/>
</dbReference>
<dbReference type="PROSITE" id="PS51620">
    <property type="entry name" value="SAM_TRM61"/>
    <property type="match status" value="1"/>
</dbReference>
<dbReference type="PANTHER" id="PTHR12133:SF1">
    <property type="entry name" value="TRNA (ADENINE(58)-N(1))-METHYLTRANSFERASE, MITOCHONDRIAL"/>
    <property type="match status" value="1"/>
</dbReference>
<dbReference type="GO" id="GO:0031515">
    <property type="term" value="C:tRNA (m1A) methyltransferase complex"/>
    <property type="evidence" value="ECO:0007669"/>
    <property type="project" value="InterPro"/>
</dbReference>
<evidence type="ECO:0000256" key="3">
    <source>
        <dbReference type="ARBA" id="ARBA00022679"/>
    </source>
</evidence>
<evidence type="ECO:0000256" key="7">
    <source>
        <dbReference type="SAM" id="MobiDB-lite"/>
    </source>
</evidence>
<dbReference type="Pfam" id="PF21985">
    <property type="entry name" value="TR61B_FKBP-like"/>
    <property type="match status" value="1"/>
</dbReference>
<protein>
    <recommendedName>
        <fullName evidence="1">tRNA (adenine(58)-N(1))-methyltransferase</fullName>
        <ecNumber evidence="1">2.1.1.220</ecNumber>
    </recommendedName>
</protein>
<dbReference type="InterPro" id="IPR029063">
    <property type="entry name" value="SAM-dependent_MTases_sf"/>
</dbReference>
<comment type="catalytic activity">
    <reaction evidence="6">
        <text>an adenosine in mRNA + S-adenosyl-L-methionine = an N(1)-methyladenosine in mRNA + S-adenosyl-L-homocysteine + H(+)</text>
        <dbReference type="Rhea" id="RHEA:55392"/>
        <dbReference type="Rhea" id="RHEA-COMP:12414"/>
        <dbReference type="Rhea" id="RHEA-COMP:12415"/>
        <dbReference type="ChEBI" id="CHEBI:15378"/>
        <dbReference type="ChEBI" id="CHEBI:57856"/>
        <dbReference type="ChEBI" id="CHEBI:59789"/>
        <dbReference type="ChEBI" id="CHEBI:74411"/>
        <dbReference type="ChEBI" id="CHEBI:74491"/>
    </reaction>
</comment>
<keyword evidence="2" id="KW-0489">Methyltransferase</keyword>
<dbReference type="EC" id="2.1.1.220" evidence="1"/>
<keyword evidence="4" id="KW-0949">S-adenosyl-L-methionine</keyword>
<dbReference type="PANTHER" id="PTHR12133">
    <property type="entry name" value="TRNA (ADENINE(58)-N(1))-METHYLTRANSFERASE"/>
    <property type="match status" value="1"/>
</dbReference>
<sequence length="277" mass="30385">MSSIWPAPQPPCSSTGGLSRPGYTRDEQAPRWTPPLLHCPLPRAARTPRKRWGTRTKPRPPRPGPMLVLAELGRRQRSALKLLCRLTAGAVLATPGGRLPHGDIVGRLPGQVVRTAGGGRLLVRRPSLEEYVLLMARGAAIAYPKDVSAMLMMMDLHPGDTVLESGSGSGAMSLFLSRAVGSKGRVVSYDIREDHHNLAKKNYRQWRASWEIGHMEEWPDNVDFILKDITTAAEDMKSVTFDAVILDMLKPQAALPVIYPSLKHGGVCAVYLAKITF</sequence>
<reference evidence="10" key="2">
    <citation type="submission" date="2025-09" db="UniProtKB">
        <authorList>
            <consortium name="Ensembl"/>
        </authorList>
    </citation>
    <scope>IDENTIFICATION</scope>
</reference>
<dbReference type="SUPFAM" id="SSF53335">
    <property type="entry name" value="S-adenosyl-L-methionine-dependent methyltransferases"/>
    <property type="match status" value="1"/>
</dbReference>
<dbReference type="GO" id="GO:0030488">
    <property type="term" value="P:tRNA methylation"/>
    <property type="evidence" value="ECO:0007669"/>
    <property type="project" value="InterPro"/>
</dbReference>
<evidence type="ECO:0000256" key="2">
    <source>
        <dbReference type="ARBA" id="ARBA00022603"/>
    </source>
</evidence>
<feature type="domain" description="tRNA (adenine(58)-N(1))-methyltransferase catalytic subunit TRM61 C-terminal" evidence="8">
    <location>
        <begin position="132"/>
        <end position="266"/>
    </location>
</feature>